<evidence type="ECO:0000256" key="6">
    <source>
        <dbReference type="ARBA" id="ARBA00023170"/>
    </source>
</evidence>
<comment type="subcellular location">
    <subcellularLocation>
        <location evidence="1 8">Cell membrane</location>
        <topology evidence="1 8">Multi-pass membrane protein</topology>
    </subcellularLocation>
</comment>
<dbReference type="PANTHER" id="PTHR21143">
    <property type="entry name" value="INVERTEBRATE GUSTATORY RECEPTOR"/>
    <property type="match status" value="1"/>
</dbReference>
<dbReference type="eggNOG" id="ENOG502TD1C">
    <property type="taxonomic scope" value="Eukaryota"/>
</dbReference>
<dbReference type="GO" id="GO:0008049">
    <property type="term" value="P:male courtship behavior"/>
    <property type="evidence" value="ECO:0007669"/>
    <property type="project" value="TreeGrafter"/>
</dbReference>
<feature type="transmembrane region" description="Helical" evidence="8">
    <location>
        <begin position="281"/>
        <end position="303"/>
    </location>
</feature>
<evidence type="ECO:0000313" key="10">
    <source>
        <dbReference type="Proteomes" id="UP000682892"/>
    </source>
</evidence>
<evidence type="ECO:0000256" key="1">
    <source>
        <dbReference type="ARBA" id="ARBA00004651"/>
    </source>
</evidence>
<organism evidence="9 10">
    <name type="scientific">Aedes aegypti</name>
    <name type="common">Yellowfever mosquito</name>
    <name type="synonym">Culex aegypti</name>
    <dbReference type="NCBI Taxonomy" id="7159"/>
    <lineage>
        <taxon>Eukaryota</taxon>
        <taxon>Metazoa</taxon>
        <taxon>Ecdysozoa</taxon>
        <taxon>Arthropoda</taxon>
        <taxon>Hexapoda</taxon>
        <taxon>Insecta</taxon>
        <taxon>Pterygota</taxon>
        <taxon>Neoptera</taxon>
        <taxon>Endopterygota</taxon>
        <taxon>Diptera</taxon>
        <taxon>Nematocera</taxon>
        <taxon>Culicoidea</taxon>
        <taxon>Culicidae</taxon>
        <taxon>Culicinae</taxon>
        <taxon>Aedini</taxon>
        <taxon>Aedes</taxon>
        <taxon>Stegomyia</taxon>
    </lineage>
</organism>
<dbReference type="GO" id="GO:0050909">
    <property type="term" value="P:sensory perception of taste"/>
    <property type="evidence" value="ECO:0007669"/>
    <property type="project" value="InterPro"/>
</dbReference>
<gene>
    <name evidence="9" type="primary">GPRgr46</name>
    <name evidence="9" type="ORF">AaeL_AAEL017092</name>
</gene>
<evidence type="ECO:0000256" key="3">
    <source>
        <dbReference type="ARBA" id="ARBA00022692"/>
    </source>
</evidence>
<evidence type="ECO:0000256" key="5">
    <source>
        <dbReference type="ARBA" id="ARBA00023136"/>
    </source>
</evidence>
<dbReference type="PhylomeDB" id="J9HFL7"/>
<protein>
    <recommendedName>
        <fullName evidence="8">Gustatory receptor</fullName>
    </recommendedName>
</protein>
<evidence type="ECO:0000256" key="7">
    <source>
        <dbReference type="ARBA" id="ARBA00023224"/>
    </source>
</evidence>
<reference evidence="9" key="1">
    <citation type="submission" date="2005-10" db="EMBL/GenBank/DDBJ databases">
        <authorList>
            <person name="Loftus B.J."/>
            <person name="Nene V.M."/>
            <person name="Hannick L.I."/>
            <person name="Bidwell S."/>
            <person name="Haas B."/>
            <person name="Amedeo P."/>
            <person name="Orvis J."/>
            <person name="Wortman J.R."/>
            <person name="White O.R."/>
            <person name="Salzberg S."/>
            <person name="Shumway M."/>
            <person name="Koo H."/>
            <person name="Zhao Y."/>
            <person name="Holmes M."/>
            <person name="Miller J."/>
            <person name="Schatz M."/>
            <person name="Pop M."/>
            <person name="Pai G."/>
            <person name="Utterback T."/>
            <person name="Rogers Y.-H."/>
            <person name="Kravitz S."/>
            <person name="Fraser C.M."/>
        </authorList>
    </citation>
    <scope>NUCLEOTIDE SEQUENCE</scope>
    <source>
        <strain evidence="9">Liverpool</strain>
    </source>
</reference>
<dbReference type="GO" id="GO:0043025">
    <property type="term" value="C:neuronal cell body"/>
    <property type="evidence" value="ECO:0007669"/>
    <property type="project" value="TreeGrafter"/>
</dbReference>
<comment type="similarity">
    <text evidence="8">Belongs to the insect chemoreceptor superfamily. Gustatory receptor (GR) family.</text>
</comment>
<dbReference type="GO" id="GO:0007635">
    <property type="term" value="P:chemosensory behavior"/>
    <property type="evidence" value="ECO:0007669"/>
    <property type="project" value="TreeGrafter"/>
</dbReference>
<feature type="non-terminal residue" evidence="9">
    <location>
        <position position="1"/>
    </location>
</feature>
<evidence type="ECO:0000256" key="4">
    <source>
        <dbReference type="ARBA" id="ARBA00022989"/>
    </source>
</evidence>
<dbReference type="GO" id="GO:0030425">
    <property type="term" value="C:dendrite"/>
    <property type="evidence" value="ECO:0007669"/>
    <property type="project" value="TreeGrafter"/>
</dbReference>
<accession>J9HFL7</accession>
<keyword evidence="4 8" id="KW-1133">Transmembrane helix</keyword>
<sequence>MFHCSQNPLLSHYPAMKQFKGFLFKLTLKFFVLNLRLLGLFPYCYNISKRTIRSSTLWYVYTVTFLLIYAIAIGFSNVATVKYVLVAHPQYNVFMLTISMINSYIGTMATYLTVVLYVTRFRNLLTQCIALWYTLRTKCTEDFDRKIFSRFLVKMVFIDGTSTIGAATIRAIQAFQRKQLSLLAEALSYVFSYSLNACTTNLFVAAAYLGGHYFRLINGRIYLLHQQLNDLEQHGHVWRLNHMKIHQLYDEIMDEMDQLVKLHDQVNQTILNFMQLHDITLIMLIIKNFGVIMQGIFIAYVSTVVELRLNQTPSLGTYGMVSFLAAFHFCQFYYLTSSALLYSKRGEKTGQIIDQIPRKRHFQHFDTKIESLSLELLHRSCKINVKGLFRIDLSLLYSSIATMTSYLIVSVQFQMTT</sequence>
<dbReference type="GO" id="GO:0007165">
    <property type="term" value="P:signal transduction"/>
    <property type="evidence" value="ECO:0007669"/>
    <property type="project" value="UniProtKB-KW"/>
</dbReference>
<keyword evidence="6 8" id="KW-0675">Receptor</keyword>
<feature type="transmembrane region" description="Helical" evidence="8">
    <location>
        <begin position="91"/>
        <end position="118"/>
    </location>
</feature>
<evidence type="ECO:0000256" key="2">
    <source>
        <dbReference type="ARBA" id="ARBA00022475"/>
    </source>
</evidence>
<dbReference type="GO" id="GO:0030424">
    <property type="term" value="C:axon"/>
    <property type="evidence" value="ECO:0007669"/>
    <property type="project" value="TreeGrafter"/>
</dbReference>
<feature type="transmembrane region" description="Helical" evidence="8">
    <location>
        <begin position="395"/>
        <end position="415"/>
    </location>
</feature>
<keyword evidence="2 8" id="KW-1003">Cell membrane</keyword>
<dbReference type="PaxDb" id="7159-AAEL017092-PA"/>
<keyword evidence="5 8" id="KW-0472">Membrane</keyword>
<dbReference type="Proteomes" id="UP000682892">
    <property type="component" value="Unassembled WGS sequence"/>
</dbReference>
<dbReference type="Pfam" id="PF08395">
    <property type="entry name" value="7tm_7"/>
    <property type="match status" value="1"/>
</dbReference>
<evidence type="ECO:0000256" key="8">
    <source>
        <dbReference type="RuleBase" id="RU363108"/>
    </source>
</evidence>
<feature type="transmembrane region" description="Helical" evidence="8">
    <location>
        <begin position="315"/>
        <end position="335"/>
    </location>
</feature>
<reference evidence="9" key="2">
    <citation type="journal article" date="2007" name="Science">
        <title>Genome sequence of Aedes aegypti, a major arbovirus vector.</title>
        <authorList>
            <person name="Nene V."/>
            <person name="Wortman J.R."/>
            <person name="Lawson D."/>
            <person name="Haas B."/>
            <person name="Kodira C."/>
            <person name="Tu Z.J."/>
            <person name="Loftus B."/>
            <person name="Xi Z."/>
            <person name="Megy K."/>
            <person name="Grabherr M."/>
            <person name="Ren Q."/>
            <person name="Zdobnov E.M."/>
            <person name="Lobo N.F."/>
            <person name="Campbell K.S."/>
            <person name="Brown S.E."/>
            <person name="Bonaldo M.F."/>
            <person name="Zhu J."/>
            <person name="Sinkins S.P."/>
            <person name="Hogenkamp D.G."/>
            <person name="Amedeo P."/>
            <person name="Arensburger P."/>
            <person name="Atkinson P.W."/>
            <person name="Bidwell S."/>
            <person name="Biedler J."/>
            <person name="Birney E."/>
            <person name="Bruggner R.V."/>
            <person name="Costas J."/>
            <person name="Coy M.R."/>
            <person name="Crabtree J."/>
            <person name="Crawford M."/>
            <person name="Debruyn B."/>
            <person name="Decaprio D."/>
            <person name="Eiglmeier K."/>
            <person name="Eisenstadt E."/>
            <person name="El-Dorry H."/>
            <person name="Gelbart W.M."/>
            <person name="Gomes S.L."/>
            <person name="Hammond M."/>
            <person name="Hannick L.I."/>
            <person name="Hogan J.R."/>
            <person name="Holmes M.H."/>
            <person name="Jaffe D."/>
            <person name="Johnston J.S."/>
            <person name="Kennedy R.C."/>
            <person name="Koo H."/>
            <person name="Kravitz S."/>
            <person name="Kriventseva E.V."/>
            <person name="Kulp D."/>
            <person name="Labutti K."/>
            <person name="Lee E."/>
            <person name="Li S."/>
            <person name="Lovin D.D."/>
            <person name="Mao C."/>
            <person name="Mauceli E."/>
            <person name="Menck C.F."/>
            <person name="Miller J.R."/>
            <person name="Montgomery P."/>
            <person name="Mori A."/>
            <person name="Nascimento A.L."/>
            <person name="Naveira H.F."/>
            <person name="Nusbaum C."/>
            <person name="O'leary S."/>
            <person name="Orvis J."/>
            <person name="Pertea M."/>
            <person name="Quesneville H."/>
            <person name="Reidenbach K.R."/>
            <person name="Rogers Y.H."/>
            <person name="Roth C.W."/>
            <person name="Schneider J.R."/>
            <person name="Schatz M."/>
            <person name="Shumway M."/>
            <person name="Stanke M."/>
            <person name="Stinson E.O."/>
            <person name="Tubio J.M."/>
            <person name="Vanzee J.P."/>
            <person name="Verjovski-Almeida S."/>
            <person name="Werner D."/>
            <person name="White O."/>
            <person name="Wyder S."/>
            <person name="Zeng Q."/>
            <person name="Zhao Q."/>
            <person name="Zhao Y."/>
            <person name="Hill C.A."/>
            <person name="Raikhel A.S."/>
            <person name="Soares M.B."/>
            <person name="Knudson D.L."/>
            <person name="Lee N.H."/>
            <person name="Galagan J."/>
            <person name="Salzberg S.L."/>
            <person name="Paulsen I.T."/>
            <person name="Dimopoulos G."/>
            <person name="Collins F.H."/>
            <person name="Birren B."/>
            <person name="Fraser-Liggett C.M."/>
            <person name="Severson D.W."/>
        </authorList>
    </citation>
    <scope>NUCLEOTIDE SEQUENCE [LARGE SCALE GENOMIC DNA]</scope>
    <source>
        <strain evidence="9">Liverpool</strain>
    </source>
</reference>
<name>J9HFL7_AEDAE</name>
<dbReference type="EMBL" id="CH477393">
    <property type="protein sequence ID" value="EJY57637.1"/>
    <property type="molecule type" value="Genomic_DNA"/>
</dbReference>
<dbReference type="InterPro" id="IPR013604">
    <property type="entry name" value="7TM_chemorcpt"/>
</dbReference>
<comment type="caution">
    <text evidence="8">Lacks conserved residue(s) required for the propagation of feature annotation.</text>
</comment>
<reference evidence="9" key="3">
    <citation type="submission" date="2012-09" db="EMBL/GenBank/DDBJ databases">
        <authorList>
            <consortium name="VectorBase"/>
        </authorList>
    </citation>
    <scope>NUCLEOTIDE SEQUENCE</scope>
    <source>
        <strain evidence="9">Liverpool</strain>
    </source>
</reference>
<feature type="transmembrane region" description="Helical" evidence="8">
    <location>
        <begin position="193"/>
        <end position="214"/>
    </location>
</feature>
<feature type="transmembrane region" description="Helical" evidence="8">
    <location>
        <begin position="57"/>
        <end position="79"/>
    </location>
</feature>
<feature type="transmembrane region" description="Helical" evidence="8">
    <location>
        <begin position="151"/>
        <end position="173"/>
    </location>
</feature>
<evidence type="ECO:0000313" key="9">
    <source>
        <dbReference type="EMBL" id="EJY57637.1"/>
    </source>
</evidence>
<dbReference type="GO" id="GO:0005886">
    <property type="term" value="C:plasma membrane"/>
    <property type="evidence" value="ECO:0007669"/>
    <property type="project" value="UniProtKB-SubCell"/>
</dbReference>
<keyword evidence="7 8" id="KW-0807">Transducer</keyword>
<dbReference type="AlphaFoldDB" id="J9HFL7"/>
<comment type="function">
    <text evidence="8">Gustatory receptor which mediates acceptance or avoidance behavior, depending on its substrates.</text>
</comment>
<dbReference type="PANTHER" id="PTHR21143:SF134">
    <property type="entry name" value="GUSTATORY RECEPTOR"/>
    <property type="match status" value="1"/>
</dbReference>
<feature type="transmembrane region" description="Helical" evidence="8">
    <location>
        <begin position="22"/>
        <end position="45"/>
    </location>
</feature>
<proteinExistence type="inferred from homology"/>
<keyword evidence="3 8" id="KW-0812">Transmembrane</keyword>